<feature type="binding site" evidence="12 13">
    <location>
        <begin position="19"/>
        <end position="21"/>
    </location>
    <ligand>
        <name>substrate</name>
    </ligand>
</feature>
<evidence type="ECO:0000256" key="10">
    <source>
        <dbReference type="ARBA" id="ARBA00022840"/>
    </source>
</evidence>
<keyword evidence="10 12" id="KW-0067">ATP-binding</keyword>
<dbReference type="Pfam" id="PF00162">
    <property type="entry name" value="PGK"/>
    <property type="match status" value="1"/>
</dbReference>
<dbReference type="FunFam" id="3.40.50.1260:FF:000003">
    <property type="entry name" value="Phosphoglycerate kinase"/>
    <property type="match status" value="1"/>
</dbReference>
<comment type="catalytic activity">
    <reaction evidence="1 12 15">
        <text>(2R)-3-phosphoglycerate + ATP = (2R)-3-phospho-glyceroyl phosphate + ADP</text>
        <dbReference type="Rhea" id="RHEA:14801"/>
        <dbReference type="ChEBI" id="CHEBI:30616"/>
        <dbReference type="ChEBI" id="CHEBI:57604"/>
        <dbReference type="ChEBI" id="CHEBI:58272"/>
        <dbReference type="ChEBI" id="CHEBI:456216"/>
        <dbReference type="EC" id="2.7.2.3"/>
    </reaction>
</comment>
<feature type="binding site" evidence="13">
    <location>
        <position position="150"/>
    </location>
    <ligand>
        <name>(2R)-3-phosphoglycerate</name>
        <dbReference type="ChEBI" id="CHEBI:58272"/>
    </ligand>
</feature>
<dbReference type="AlphaFoldDB" id="D6Z593"/>
<keyword evidence="8 12" id="KW-0547">Nucleotide-binding</keyword>
<proteinExistence type="inferred from homology"/>
<evidence type="ECO:0000256" key="11">
    <source>
        <dbReference type="ARBA" id="ARBA00023152"/>
    </source>
</evidence>
<dbReference type="HAMAP" id="MF_00145">
    <property type="entry name" value="Phosphoglyc_kinase"/>
    <property type="match status" value="1"/>
</dbReference>
<dbReference type="GO" id="GO:0006094">
    <property type="term" value="P:gluconeogenesis"/>
    <property type="evidence" value="ECO:0007669"/>
    <property type="project" value="TreeGrafter"/>
</dbReference>
<dbReference type="PRINTS" id="PR00477">
    <property type="entry name" value="PHGLYCKINASE"/>
</dbReference>
<evidence type="ECO:0000256" key="15">
    <source>
        <dbReference type="RuleBase" id="RU000532"/>
    </source>
</evidence>
<dbReference type="PANTHER" id="PTHR11406:SF23">
    <property type="entry name" value="PHOSPHOGLYCERATE KINASE 1, CHLOROPLASTIC-RELATED"/>
    <property type="match status" value="1"/>
</dbReference>
<name>D6Z593_DESAT</name>
<keyword evidence="12" id="KW-0963">Cytoplasm</keyword>
<evidence type="ECO:0000256" key="1">
    <source>
        <dbReference type="ARBA" id="ARBA00000642"/>
    </source>
</evidence>
<dbReference type="InParanoid" id="D6Z593"/>
<evidence type="ECO:0000313" key="17">
    <source>
        <dbReference type="Proteomes" id="UP000001508"/>
    </source>
</evidence>
<feature type="binding site" evidence="12 14">
    <location>
        <position position="323"/>
    </location>
    <ligand>
        <name>ATP</name>
        <dbReference type="ChEBI" id="CHEBI:30616"/>
    </ligand>
</feature>
<dbReference type="InterPro" id="IPR001576">
    <property type="entry name" value="Phosphoglycerate_kinase"/>
</dbReference>
<feature type="binding site" evidence="12">
    <location>
        <position position="35"/>
    </location>
    <ligand>
        <name>substrate</name>
    </ligand>
</feature>
<evidence type="ECO:0000256" key="12">
    <source>
        <dbReference type="HAMAP-Rule" id="MF_00145"/>
    </source>
</evidence>
<evidence type="ECO:0000256" key="3">
    <source>
        <dbReference type="ARBA" id="ARBA00008982"/>
    </source>
</evidence>
<dbReference type="KEGG" id="dak:DaAHT2_0036"/>
<gene>
    <name evidence="12" type="primary">pgk</name>
    <name evidence="16" type="ordered locus">DaAHT2_0036</name>
</gene>
<dbReference type="FunFam" id="3.40.50.1260:FF:000006">
    <property type="entry name" value="Phosphoglycerate kinase"/>
    <property type="match status" value="1"/>
</dbReference>
<dbReference type="PANTHER" id="PTHR11406">
    <property type="entry name" value="PHOSPHOGLYCERATE KINASE"/>
    <property type="match status" value="1"/>
</dbReference>
<feature type="binding site" evidence="13">
    <location>
        <position position="117"/>
    </location>
    <ligand>
        <name>(2R)-3-phosphoglycerate</name>
        <dbReference type="ChEBI" id="CHEBI:58272"/>
    </ligand>
</feature>
<feature type="binding site" evidence="12 14">
    <location>
        <begin position="349"/>
        <end position="352"/>
    </location>
    <ligand>
        <name>ATP</name>
        <dbReference type="ChEBI" id="CHEBI:30616"/>
    </ligand>
</feature>
<feature type="binding site" evidence="12 13">
    <location>
        <begin position="58"/>
        <end position="61"/>
    </location>
    <ligand>
        <name>substrate</name>
    </ligand>
</feature>
<dbReference type="InterPro" id="IPR015824">
    <property type="entry name" value="Phosphoglycerate_kinase_N"/>
</dbReference>
<evidence type="ECO:0000256" key="7">
    <source>
        <dbReference type="ARBA" id="ARBA00022679"/>
    </source>
</evidence>
<dbReference type="PIRSF" id="PIRSF000724">
    <property type="entry name" value="Pgk"/>
    <property type="match status" value="1"/>
</dbReference>
<comment type="subunit">
    <text evidence="4 12">Monomer.</text>
</comment>
<feature type="binding site" evidence="12 14">
    <location>
        <position position="201"/>
    </location>
    <ligand>
        <name>ATP</name>
        <dbReference type="ChEBI" id="CHEBI:30616"/>
    </ligand>
</feature>
<evidence type="ECO:0000256" key="9">
    <source>
        <dbReference type="ARBA" id="ARBA00022777"/>
    </source>
</evidence>
<evidence type="ECO:0000256" key="13">
    <source>
        <dbReference type="PIRSR" id="PIRSR000724-1"/>
    </source>
</evidence>
<sequence length="392" mass="42371">MKNIRDIDLKDKKVLIRVDFNVPLDEQGNITDDIRIRSVLPTLNHALDENAAVIICSHMGRPKGQPKPEFSLAPAAKRLSRLIAKEVRLAPDCVGPEVEKLAAELKPGEVLLLENLRFHPEEQANDEEFARRLAALADVYINDAFAVAHRAHASVVGVPRQIKEAGAGFLLQKEMDYFHRSVGDPARPLVAVIGGAKVSSKLGALTNMLDRVDKMIIGGAMANTFLKSQGLDVGRSKVEEELLDTARELLAKAKAKGVKLYLPVDCIVAQELDAKAETKRVTCQEIPAEWMALDIGPATTMLFTEALEDAKTIIWNGPMGVFEVDAFARGTMAMVQALVRSHALTIVGGGDTDVAIHRAGEVDSISYVSTGGGAFLMLMEGKKLPGVEVLGG</sequence>
<dbReference type="GO" id="GO:0005524">
    <property type="term" value="F:ATP binding"/>
    <property type="evidence" value="ECO:0007669"/>
    <property type="project" value="UniProtKB-KW"/>
</dbReference>
<dbReference type="Proteomes" id="UP000001508">
    <property type="component" value="Chromosome"/>
</dbReference>
<keyword evidence="17" id="KW-1185">Reference proteome</keyword>
<dbReference type="RefSeq" id="WP_013162281.1">
    <property type="nucleotide sequence ID" value="NC_014216.1"/>
</dbReference>
<feature type="binding site" evidence="13">
    <location>
        <position position="35"/>
    </location>
    <ligand>
        <name>(2R)-3-phosphoglycerate</name>
        <dbReference type="ChEBI" id="CHEBI:58272"/>
    </ligand>
</feature>
<evidence type="ECO:0000256" key="5">
    <source>
        <dbReference type="ARBA" id="ARBA00013061"/>
    </source>
</evidence>
<dbReference type="EMBL" id="CP001940">
    <property type="protein sequence ID" value="ADH84750.1"/>
    <property type="molecule type" value="Genomic_DNA"/>
</dbReference>
<dbReference type="HOGENOM" id="CLU_025427_0_2_7"/>
<dbReference type="GO" id="GO:0006096">
    <property type="term" value="P:glycolytic process"/>
    <property type="evidence" value="ECO:0007669"/>
    <property type="project" value="UniProtKB-UniRule"/>
</dbReference>
<dbReference type="eggNOG" id="COG0126">
    <property type="taxonomic scope" value="Bacteria"/>
</dbReference>
<comment type="caution">
    <text evidence="12">Lacks conserved residue(s) required for the propagation of feature annotation.</text>
</comment>
<dbReference type="Gene3D" id="3.40.50.1260">
    <property type="entry name" value="Phosphoglycerate kinase, N-terminal domain"/>
    <property type="match status" value="2"/>
</dbReference>
<comment type="pathway">
    <text evidence="2 12">Carbohydrate degradation; glycolysis; pyruvate from D-glyceraldehyde 3-phosphate: step 2/5.</text>
</comment>
<evidence type="ECO:0000313" key="16">
    <source>
        <dbReference type="EMBL" id="ADH84750.1"/>
    </source>
</evidence>
<dbReference type="CDD" id="cd00318">
    <property type="entry name" value="Phosphoglycerate_kinase"/>
    <property type="match status" value="1"/>
</dbReference>
<dbReference type="OrthoDB" id="9808460at2"/>
<evidence type="ECO:0000256" key="2">
    <source>
        <dbReference type="ARBA" id="ARBA00004838"/>
    </source>
</evidence>
<reference evidence="17" key="1">
    <citation type="submission" date="2010-02" db="EMBL/GenBank/DDBJ databases">
        <title>Complete sequence of Desulfurivibrio alkaliphilus AHT2.</title>
        <authorList>
            <consortium name="US DOE Joint Genome Institute"/>
            <person name="Pitluck S."/>
            <person name="Chertkov O."/>
            <person name="Detter J.C."/>
            <person name="Han C."/>
            <person name="Tapia R."/>
            <person name="Larimer F."/>
            <person name="Land M."/>
            <person name="Hauser L."/>
            <person name="Kyrpides N."/>
            <person name="Mikhailova N."/>
            <person name="Sorokin D.Y."/>
            <person name="Muyzer G."/>
            <person name="Woyke T."/>
        </authorList>
    </citation>
    <scope>NUCLEOTIDE SEQUENCE [LARGE SCALE GENOMIC DNA]</scope>
    <source>
        <strain evidence="17">DSM 19089 / UNIQEM U267 / AHT2</strain>
    </source>
</reference>
<keyword evidence="9 12" id="KW-0418">Kinase</keyword>
<dbReference type="InterPro" id="IPR036043">
    <property type="entry name" value="Phosphoglycerate_kinase_sf"/>
</dbReference>
<dbReference type="STRING" id="589865.DaAHT2_0036"/>
<dbReference type="EC" id="2.7.2.3" evidence="5 12"/>
<comment type="subcellular location">
    <subcellularLocation>
        <location evidence="12">Cytoplasm</location>
    </subcellularLocation>
</comment>
<protein>
    <recommendedName>
        <fullName evidence="6 12">Phosphoglycerate kinase</fullName>
        <ecNumber evidence="5 12">2.7.2.3</ecNumber>
    </recommendedName>
</protein>
<dbReference type="PROSITE" id="PS00111">
    <property type="entry name" value="PGLYCERATE_KINASE"/>
    <property type="match status" value="1"/>
</dbReference>
<feature type="binding site" evidence="12">
    <location>
        <position position="150"/>
    </location>
    <ligand>
        <name>substrate</name>
    </ligand>
</feature>
<dbReference type="GO" id="GO:0005829">
    <property type="term" value="C:cytosol"/>
    <property type="evidence" value="ECO:0007669"/>
    <property type="project" value="TreeGrafter"/>
</dbReference>
<dbReference type="FunCoup" id="D6Z593">
    <property type="interactions" value="417"/>
</dbReference>
<evidence type="ECO:0000256" key="8">
    <source>
        <dbReference type="ARBA" id="ARBA00022741"/>
    </source>
</evidence>
<dbReference type="InterPro" id="IPR015911">
    <property type="entry name" value="Phosphoglycerate_kinase_CS"/>
</dbReference>
<evidence type="ECO:0000256" key="6">
    <source>
        <dbReference type="ARBA" id="ARBA00016471"/>
    </source>
</evidence>
<keyword evidence="7 12" id="KW-0808">Transferase</keyword>
<dbReference type="UniPathway" id="UPA00109">
    <property type="reaction ID" value="UER00185"/>
</dbReference>
<feature type="binding site" evidence="12">
    <location>
        <position position="117"/>
    </location>
    <ligand>
        <name>substrate</name>
    </ligand>
</feature>
<evidence type="ECO:0000256" key="4">
    <source>
        <dbReference type="ARBA" id="ARBA00011245"/>
    </source>
</evidence>
<evidence type="ECO:0000256" key="14">
    <source>
        <dbReference type="PIRSR" id="PIRSR000724-2"/>
    </source>
</evidence>
<organism evidence="16 17">
    <name type="scientific">Desulfurivibrio alkaliphilus (strain DSM 19089 / UNIQEM U267 / AHT2)</name>
    <dbReference type="NCBI Taxonomy" id="589865"/>
    <lineage>
        <taxon>Bacteria</taxon>
        <taxon>Pseudomonadati</taxon>
        <taxon>Thermodesulfobacteriota</taxon>
        <taxon>Desulfobulbia</taxon>
        <taxon>Desulfobulbales</taxon>
        <taxon>Desulfobulbaceae</taxon>
        <taxon>Desulfurivibrio</taxon>
    </lineage>
</organism>
<dbReference type="SUPFAM" id="SSF53748">
    <property type="entry name" value="Phosphoglycerate kinase"/>
    <property type="match status" value="1"/>
</dbReference>
<accession>D6Z593</accession>
<keyword evidence="11 12" id="KW-0324">Glycolysis</keyword>
<dbReference type="GO" id="GO:0004618">
    <property type="term" value="F:phosphoglycerate kinase activity"/>
    <property type="evidence" value="ECO:0007669"/>
    <property type="project" value="UniProtKB-UniRule"/>
</dbReference>
<comment type="similarity">
    <text evidence="3 12 15">Belongs to the phosphoglycerate kinase family.</text>
</comment>
<dbReference type="GO" id="GO:0043531">
    <property type="term" value="F:ADP binding"/>
    <property type="evidence" value="ECO:0007669"/>
    <property type="project" value="TreeGrafter"/>
</dbReference>